<evidence type="ECO:0000313" key="1">
    <source>
        <dbReference type="EMBL" id="RHZ50410.1"/>
    </source>
</evidence>
<name>A0A397GQW0_9GLOM</name>
<dbReference type="AlphaFoldDB" id="A0A397GQW0"/>
<gene>
    <name evidence="1" type="ORF">Glove_499g58</name>
</gene>
<evidence type="ECO:0000313" key="2">
    <source>
        <dbReference type="Proteomes" id="UP000266861"/>
    </source>
</evidence>
<reference evidence="1 2" key="1">
    <citation type="submission" date="2018-08" db="EMBL/GenBank/DDBJ databases">
        <title>Genome and evolution of the arbuscular mycorrhizal fungus Diversispora epigaea (formerly Glomus versiforme) and its bacterial endosymbionts.</title>
        <authorList>
            <person name="Sun X."/>
            <person name="Fei Z."/>
            <person name="Harrison M."/>
        </authorList>
    </citation>
    <scope>NUCLEOTIDE SEQUENCE [LARGE SCALE GENOMIC DNA]</scope>
    <source>
        <strain evidence="1 2">IT104</strain>
    </source>
</reference>
<dbReference type="Proteomes" id="UP000266861">
    <property type="component" value="Unassembled WGS sequence"/>
</dbReference>
<accession>A0A397GQW0</accession>
<sequence>MKFPDHAEIVCSHWPSASMFLNTIAATRNSWHIVESSIISLNYQRWVIVECTLFHGAEDDTEIPVWTSFSTLVSNTVVTKVHYFTKRVYQEKNTIMEKFGNT</sequence>
<organism evidence="1 2">
    <name type="scientific">Diversispora epigaea</name>
    <dbReference type="NCBI Taxonomy" id="1348612"/>
    <lineage>
        <taxon>Eukaryota</taxon>
        <taxon>Fungi</taxon>
        <taxon>Fungi incertae sedis</taxon>
        <taxon>Mucoromycota</taxon>
        <taxon>Glomeromycotina</taxon>
        <taxon>Glomeromycetes</taxon>
        <taxon>Diversisporales</taxon>
        <taxon>Diversisporaceae</taxon>
        <taxon>Diversispora</taxon>
    </lineage>
</organism>
<protein>
    <submittedName>
        <fullName evidence="1">Uncharacterized protein</fullName>
    </submittedName>
</protein>
<keyword evidence="2" id="KW-1185">Reference proteome</keyword>
<dbReference type="EMBL" id="PQFF01000432">
    <property type="protein sequence ID" value="RHZ50410.1"/>
    <property type="molecule type" value="Genomic_DNA"/>
</dbReference>
<proteinExistence type="predicted"/>
<comment type="caution">
    <text evidence="1">The sequence shown here is derived from an EMBL/GenBank/DDBJ whole genome shotgun (WGS) entry which is preliminary data.</text>
</comment>